<evidence type="ECO:0008006" key="4">
    <source>
        <dbReference type="Google" id="ProtNLM"/>
    </source>
</evidence>
<sequence length="139" mass="15725" precursor="true">MKRFAILLGSMMVFASPMIFASPASAIAEFGKEFKKSFSDKEEDADWYKTVAKAGCNVCHIKRHPDKKKARNEYGQAVHKYLDKKDFPKDLFKSDPEKAKAMILEGFKKAGEMKSSDGKTFGEKIEAKELPATDWEYEG</sequence>
<feature type="signal peptide" evidence="1">
    <location>
        <begin position="1"/>
        <end position="21"/>
    </location>
</feature>
<reference evidence="2 3" key="1">
    <citation type="submission" date="2019-08" db="EMBL/GenBank/DDBJ databases">
        <title>Deep-cultivation of Planctomycetes and their phenomic and genomic characterization uncovers novel biology.</title>
        <authorList>
            <person name="Wiegand S."/>
            <person name="Jogler M."/>
            <person name="Boedeker C."/>
            <person name="Pinto D."/>
            <person name="Vollmers J."/>
            <person name="Rivas-Marin E."/>
            <person name="Kohn T."/>
            <person name="Peeters S.H."/>
            <person name="Heuer A."/>
            <person name="Rast P."/>
            <person name="Oberbeckmann S."/>
            <person name="Bunk B."/>
            <person name="Jeske O."/>
            <person name="Meyerdierks A."/>
            <person name="Storesund J.E."/>
            <person name="Kallscheuer N."/>
            <person name="Luecker S."/>
            <person name="Lage O.M."/>
            <person name="Pohl T."/>
            <person name="Merkel B.J."/>
            <person name="Hornburger P."/>
            <person name="Mueller R.-W."/>
            <person name="Bruemmer F."/>
            <person name="Labrenz M."/>
            <person name="Spormann A.M."/>
            <person name="Op Den Camp H."/>
            <person name="Overmann J."/>
            <person name="Amann R."/>
            <person name="Jetten M.S.M."/>
            <person name="Mascher T."/>
            <person name="Medema M.H."/>
            <person name="Devos D.P."/>
            <person name="Kaster A.-K."/>
            <person name="Ovreas L."/>
            <person name="Rohde M."/>
            <person name="Galperin M.Y."/>
            <person name="Jogler C."/>
        </authorList>
    </citation>
    <scope>NUCLEOTIDE SEQUENCE [LARGE SCALE GENOMIC DNA]</scope>
    <source>
        <strain evidence="2 3">LF1</strain>
    </source>
</reference>
<evidence type="ECO:0000313" key="3">
    <source>
        <dbReference type="Proteomes" id="UP000322699"/>
    </source>
</evidence>
<dbReference type="OrthoDB" id="281947at2"/>
<comment type="caution">
    <text evidence="2">The sequence shown here is derived from an EMBL/GenBank/DDBJ whole genome shotgun (WGS) entry which is preliminary data.</text>
</comment>
<evidence type="ECO:0000313" key="2">
    <source>
        <dbReference type="EMBL" id="KAA1260273.1"/>
    </source>
</evidence>
<evidence type="ECO:0000256" key="1">
    <source>
        <dbReference type="SAM" id="SignalP"/>
    </source>
</evidence>
<dbReference type="EMBL" id="VRLW01000001">
    <property type="protein sequence ID" value="KAA1260273.1"/>
    <property type="molecule type" value="Genomic_DNA"/>
</dbReference>
<gene>
    <name evidence="2" type="ORF">LF1_28120</name>
</gene>
<protein>
    <recommendedName>
        <fullName evidence="4">Cytochrome c domain-containing protein</fullName>
    </recommendedName>
</protein>
<accession>A0A5B1CLQ5</accession>
<proteinExistence type="predicted"/>
<keyword evidence="3" id="KW-1185">Reference proteome</keyword>
<dbReference type="AlphaFoldDB" id="A0A5B1CLQ5"/>
<name>A0A5B1CLQ5_9BACT</name>
<feature type="chain" id="PRO_5022935297" description="Cytochrome c domain-containing protein" evidence="1">
    <location>
        <begin position="22"/>
        <end position="139"/>
    </location>
</feature>
<keyword evidence="1" id="KW-0732">Signal</keyword>
<dbReference type="RefSeq" id="WP_068259524.1">
    <property type="nucleotide sequence ID" value="NZ_LWSK01000010.1"/>
</dbReference>
<organism evidence="2 3">
    <name type="scientific">Rubripirellula obstinata</name>
    <dbReference type="NCBI Taxonomy" id="406547"/>
    <lineage>
        <taxon>Bacteria</taxon>
        <taxon>Pseudomonadati</taxon>
        <taxon>Planctomycetota</taxon>
        <taxon>Planctomycetia</taxon>
        <taxon>Pirellulales</taxon>
        <taxon>Pirellulaceae</taxon>
        <taxon>Rubripirellula</taxon>
    </lineage>
</organism>
<dbReference type="Proteomes" id="UP000322699">
    <property type="component" value="Unassembled WGS sequence"/>
</dbReference>